<gene>
    <name evidence="2" type="ORF">APLA_LOCUS16587</name>
</gene>
<keyword evidence="3" id="KW-1185">Reference proteome</keyword>
<dbReference type="OrthoDB" id="6746758at2759"/>
<evidence type="ECO:0000313" key="3">
    <source>
        <dbReference type="Proteomes" id="UP000494106"/>
    </source>
</evidence>
<feature type="region of interest" description="Disordered" evidence="1">
    <location>
        <begin position="263"/>
        <end position="298"/>
    </location>
</feature>
<dbReference type="EMBL" id="CADEBC010000598">
    <property type="protein sequence ID" value="CAB3258558.1"/>
    <property type="molecule type" value="Genomic_DNA"/>
</dbReference>
<feature type="compositionally biased region" description="Acidic residues" evidence="1">
    <location>
        <begin position="263"/>
        <end position="278"/>
    </location>
</feature>
<dbReference type="Proteomes" id="UP000494106">
    <property type="component" value="Unassembled WGS sequence"/>
</dbReference>
<reference evidence="2 3" key="1">
    <citation type="submission" date="2020-04" db="EMBL/GenBank/DDBJ databases">
        <authorList>
            <person name="Wallbank WR R."/>
            <person name="Pardo Diaz C."/>
            <person name="Kozak K."/>
            <person name="Martin S."/>
            <person name="Jiggins C."/>
            <person name="Moest M."/>
            <person name="Warren A I."/>
            <person name="Byers J.R.P. K."/>
            <person name="Montejo-Kovacevich G."/>
            <person name="Yen C E."/>
        </authorList>
    </citation>
    <scope>NUCLEOTIDE SEQUENCE [LARGE SCALE GENOMIC DNA]</scope>
</reference>
<proteinExistence type="predicted"/>
<comment type="caution">
    <text evidence="2">The sequence shown here is derived from an EMBL/GenBank/DDBJ whole genome shotgun (WGS) entry which is preliminary data.</text>
</comment>
<organism evidence="2 3">
    <name type="scientific">Arctia plantaginis</name>
    <name type="common">Wood tiger moth</name>
    <name type="synonym">Phalaena plantaginis</name>
    <dbReference type="NCBI Taxonomy" id="874455"/>
    <lineage>
        <taxon>Eukaryota</taxon>
        <taxon>Metazoa</taxon>
        <taxon>Ecdysozoa</taxon>
        <taxon>Arthropoda</taxon>
        <taxon>Hexapoda</taxon>
        <taxon>Insecta</taxon>
        <taxon>Pterygota</taxon>
        <taxon>Neoptera</taxon>
        <taxon>Endopterygota</taxon>
        <taxon>Lepidoptera</taxon>
        <taxon>Glossata</taxon>
        <taxon>Ditrysia</taxon>
        <taxon>Noctuoidea</taxon>
        <taxon>Erebidae</taxon>
        <taxon>Arctiinae</taxon>
        <taxon>Arctia</taxon>
    </lineage>
</organism>
<dbReference type="AlphaFoldDB" id="A0A8S1BFZ9"/>
<accession>A0A8S1BFZ9</accession>
<evidence type="ECO:0000256" key="1">
    <source>
        <dbReference type="SAM" id="MobiDB-lite"/>
    </source>
</evidence>
<name>A0A8S1BFZ9_ARCPL</name>
<evidence type="ECO:0000313" key="2">
    <source>
        <dbReference type="EMBL" id="CAB3258558.1"/>
    </source>
</evidence>
<sequence>MAQKQRACDIIGQALRNSQQIKLQKIRRKINFDVQPDEDINRYKQNSFSKVSNDVKDFDVNENSEPTSSSNLDDLNQSKNYLLGDKNDDISNIISVNVAVSPKPEKQFTEKIKIISDEIINVPPLSITSTSKLSLPSTSYIEIEPSLSTNYMETEPMPSTSYIVPVPLPSTGSVETETFSSTVYIDMKPLPSTSCIETEPLSLTNNINIEPLPSTSFSVTSVPVSDIDSNPPPCKKRHTMKKQYFDYLSDEEDFTTIFGEGEADSDVYEPTSESDDSEVGSGMTNKKKRKKSNKNNVELEHEINKVGDNAVKKRRINQKKVQRTLRQSGQAYVKRNGIEVPAKEIKPNPCTGKKCGNGHTYMPVDSVHAVIEKNLKKTTIHAPSQWFTVFTTARQNPEPYIVDSLQFNDFYKWDSISEKYFKGNLTGIISKMRIVKFKKNDCLINYKTSMNENAESHQIIVQSKSIGNVPACYKSQLPISKIKLDDLLKLCTDNVIPQIFQGEYKSLKSASSIRDTLPESDVEDDDIN</sequence>
<protein>
    <submittedName>
        <fullName evidence="2">Uncharacterized protein</fullName>
    </submittedName>
</protein>